<dbReference type="SMART" id="SM00812">
    <property type="entry name" value="Alpha_L_fucos"/>
    <property type="match status" value="1"/>
</dbReference>
<dbReference type="AlphaFoldDB" id="A0A815D5B3"/>
<proteinExistence type="inferred from homology"/>
<dbReference type="InterPro" id="IPR057739">
    <property type="entry name" value="Glyco_hydro_29_N"/>
</dbReference>
<dbReference type="Proteomes" id="UP000663829">
    <property type="component" value="Unassembled WGS sequence"/>
</dbReference>
<dbReference type="PANTHER" id="PTHR10030:SF37">
    <property type="entry name" value="ALPHA-L-FUCOSIDASE-RELATED"/>
    <property type="match status" value="1"/>
</dbReference>
<dbReference type="EMBL" id="CAJNOK010032668">
    <property type="protein sequence ID" value="CAF1486448.1"/>
    <property type="molecule type" value="Genomic_DNA"/>
</dbReference>
<dbReference type="InterPro" id="IPR017853">
    <property type="entry name" value="GH"/>
</dbReference>
<dbReference type="InterPro" id="IPR000933">
    <property type="entry name" value="Glyco_hydro_29"/>
</dbReference>
<evidence type="ECO:0000256" key="6">
    <source>
        <dbReference type="ARBA" id="ARBA00023295"/>
    </source>
</evidence>
<dbReference type="EMBL" id="CAJOBA010054622">
    <property type="protein sequence ID" value="CAF4276240.1"/>
    <property type="molecule type" value="Genomic_DNA"/>
</dbReference>
<sequence length="336" mass="39046">MAVAQPEPTEKNSENWFQSANLGLIFHWGVYSVPAFDELSGIEMRRIQNGSEWYLQRLNKRSRVSNADIATKEYHKQNYPSETYKDLAIRFTAERLNMESWIQLAVSIGATYVILTSKHHDGFCMWETKTAPNWNSVDVGPKMDIVKVFVELAQKYNLKVGLYYSWMEFGKGCTKTYVDNIVHPQLRELIEYKIDLIWFDGDWIADSGEWRVKDIVTELKQSNPGLIINDRLGKNHSSSIKPNYRNYGDRYMLDEVGKERWESIHTIAYSWGRNKQQRKEHYKTGKVLYDLLVEVNSKNGNLLLNLGPDADGTLDEEEVKALKDLSYLLQKQKSEI</sequence>
<gene>
    <name evidence="8" type="ORF">GPM918_LOCUS28285</name>
    <name evidence="9" type="ORF">OVA965_LOCUS36295</name>
    <name evidence="10" type="ORF">SRO942_LOCUS28773</name>
    <name evidence="11" type="ORF">TMI583_LOCUS37303</name>
</gene>
<dbReference type="Gene3D" id="3.20.20.80">
    <property type="entry name" value="Glycosidases"/>
    <property type="match status" value="1"/>
</dbReference>
<comment type="similarity">
    <text evidence="2">Belongs to the glycosyl hydrolase 29 family.</text>
</comment>
<dbReference type="Proteomes" id="UP000677228">
    <property type="component" value="Unassembled WGS sequence"/>
</dbReference>
<dbReference type="PIRSF" id="PIRSF001092">
    <property type="entry name" value="Alpha-L-fucosidase"/>
    <property type="match status" value="1"/>
</dbReference>
<evidence type="ECO:0000256" key="4">
    <source>
        <dbReference type="ARBA" id="ARBA00022729"/>
    </source>
</evidence>
<evidence type="ECO:0000256" key="1">
    <source>
        <dbReference type="ARBA" id="ARBA00004071"/>
    </source>
</evidence>
<name>A0A815D5B3_9BILA</name>
<evidence type="ECO:0000259" key="7">
    <source>
        <dbReference type="Pfam" id="PF01120"/>
    </source>
</evidence>
<evidence type="ECO:0000256" key="3">
    <source>
        <dbReference type="ARBA" id="ARBA00012662"/>
    </source>
</evidence>
<protein>
    <recommendedName>
        <fullName evidence="3">alpha-L-fucosidase</fullName>
        <ecNumber evidence="3">3.2.1.51</ecNumber>
    </recommendedName>
</protein>
<comment type="function">
    <text evidence="1">Alpha-L-fucosidase is responsible for hydrolyzing the alpha-1,6-linked fucose joined to the reducing-end N-acetylglucosamine of the carbohydrate moieties of glycoproteins.</text>
</comment>
<evidence type="ECO:0000313" key="12">
    <source>
        <dbReference type="Proteomes" id="UP000663829"/>
    </source>
</evidence>
<evidence type="ECO:0000313" key="11">
    <source>
        <dbReference type="EMBL" id="CAF4276240.1"/>
    </source>
</evidence>
<dbReference type="Proteomes" id="UP000681722">
    <property type="component" value="Unassembled WGS sequence"/>
</dbReference>
<organism evidence="8 12">
    <name type="scientific">Didymodactylos carnosus</name>
    <dbReference type="NCBI Taxonomy" id="1234261"/>
    <lineage>
        <taxon>Eukaryota</taxon>
        <taxon>Metazoa</taxon>
        <taxon>Spiralia</taxon>
        <taxon>Gnathifera</taxon>
        <taxon>Rotifera</taxon>
        <taxon>Eurotatoria</taxon>
        <taxon>Bdelloidea</taxon>
        <taxon>Philodinida</taxon>
        <taxon>Philodinidae</taxon>
        <taxon>Didymodactylos</taxon>
    </lineage>
</organism>
<dbReference type="GO" id="GO:0005764">
    <property type="term" value="C:lysosome"/>
    <property type="evidence" value="ECO:0007669"/>
    <property type="project" value="TreeGrafter"/>
</dbReference>
<dbReference type="EMBL" id="CAJOBC010035113">
    <property type="protein sequence ID" value="CAF4111085.1"/>
    <property type="molecule type" value="Genomic_DNA"/>
</dbReference>
<keyword evidence="12" id="KW-1185">Reference proteome</keyword>
<dbReference type="EC" id="3.2.1.51" evidence="3"/>
<dbReference type="Pfam" id="PF01120">
    <property type="entry name" value="Alpha_L_fucos"/>
    <property type="match status" value="1"/>
</dbReference>
<reference evidence="8" key="1">
    <citation type="submission" date="2021-02" db="EMBL/GenBank/DDBJ databases">
        <authorList>
            <person name="Nowell W R."/>
        </authorList>
    </citation>
    <scope>NUCLEOTIDE SEQUENCE</scope>
</reference>
<dbReference type="PRINTS" id="PR00741">
    <property type="entry name" value="GLHYDRLASE29"/>
</dbReference>
<dbReference type="GO" id="GO:0004560">
    <property type="term" value="F:alpha-L-fucosidase activity"/>
    <property type="evidence" value="ECO:0007669"/>
    <property type="project" value="UniProtKB-EC"/>
</dbReference>
<feature type="domain" description="Glycoside hydrolase family 29 N-terminal" evidence="7">
    <location>
        <begin position="10"/>
        <end position="331"/>
    </location>
</feature>
<evidence type="ECO:0000313" key="8">
    <source>
        <dbReference type="EMBL" id="CAF1296153.1"/>
    </source>
</evidence>
<keyword evidence="5" id="KW-0378">Hydrolase</keyword>
<dbReference type="Proteomes" id="UP000682733">
    <property type="component" value="Unassembled WGS sequence"/>
</dbReference>
<dbReference type="SUPFAM" id="SSF51445">
    <property type="entry name" value="(Trans)glycosidases"/>
    <property type="match status" value="1"/>
</dbReference>
<keyword evidence="6" id="KW-0326">Glycosidase</keyword>
<evidence type="ECO:0000313" key="10">
    <source>
        <dbReference type="EMBL" id="CAF4111085.1"/>
    </source>
</evidence>
<dbReference type="EMBL" id="CAJNOQ010012272">
    <property type="protein sequence ID" value="CAF1296153.1"/>
    <property type="molecule type" value="Genomic_DNA"/>
</dbReference>
<accession>A0A815D5B3</accession>
<keyword evidence="4" id="KW-0732">Signal</keyword>
<evidence type="ECO:0000256" key="2">
    <source>
        <dbReference type="ARBA" id="ARBA00007951"/>
    </source>
</evidence>
<dbReference type="InterPro" id="IPR016286">
    <property type="entry name" value="FUC_metazoa-typ"/>
</dbReference>
<evidence type="ECO:0000256" key="5">
    <source>
        <dbReference type="ARBA" id="ARBA00022801"/>
    </source>
</evidence>
<dbReference type="OrthoDB" id="6039950at2759"/>
<dbReference type="PANTHER" id="PTHR10030">
    <property type="entry name" value="ALPHA-L-FUCOSIDASE"/>
    <property type="match status" value="1"/>
</dbReference>
<comment type="caution">
    <text evidence="8">The sequence shown here is derived from an EMBL/GenBank/DDBJ whole genome shotgun (WGS) entry which is preliminary data.</text>
</comment>
<evidence type="ECO:0000313" key="9">
    <source>
        <dbReference type="EMBL" id="CAF1486448.1"/>
    </source>
</evidence>
<dbReference type="GO" id="GO:0006004">
    <property type="term" value="P:fucose metabolic process"/>
    <property type="evidence" value="ECO:0007669"/>
    <property type="project" value="InterPro"/>
</dbReference>
<dbReference type="GO" id="GO:0016139">
    <property type="term" value="P:glycoside catabolic process"/>
    <property type="evidence" value="ECO:0007669"/>
    <property type="project" value="TreeGrafter"/>
</dbReference>